<comment type="similarity">
    <text evidence="3">Belongs to the IspD/TarI cytidylyltransferase family. IspD subfamily.</text>
</comment>
<dbReference type="GO" id="GO:0007411">
    <property type="term" value="P:axon guidance"/>
    <property type="evidence" value="ECO:0007669"/>
    <property type="project" value="Ensembl"/>
</dbReference>
<comment type="catalytic activity">
    <reaction evidence="15">
        <text>D-ribitol 5-phosphate + CTP + H(+) = CDP-L-ribitol + diphosphate</text>
        <dbReference type="Rhea" id="RHEA:12456"/>
        <dbReference type="ChEBI" id="CHEBI:15378"/>
        <dbReference type="ChEBI" id="CHEBI:33019"/>
        <dbReference type="ChEBI" id="CHEBI:37563"/>
        <dbReference type="ChEBI" id="CHEBI:57608"/>
        <dbReference type="ChEBI" id="CHEBI:57695"/>
        <dbReference type="EC" id="2.7.7.40"/>
    </reaction>
</comment>
<evidence type="ECO:0000256" key="9">
    <source>
        <dbReference type="ARBA" id="ARBA00022695"/>
    </source>
</evidence>
<comment type="subcellular location">
    <subcellularLocation>
        <location evidence="1">Cytoplasm</location>
        <location evidence="1">Cytosol</location>
    </subcellularLocation>
</comment>
<evidence type="ECO:0000256" key="3">
    <source>
        <dbReference type="ARBA" id="ARBA00009789"/>
    </source>
</evidence>
<dbReference type="Pfam" id="PF01128">
    <property type="entry name" value="IspD"/>
    <property type="match status" value="1"/>
</dbReference>
<dbReference type="GO" id="GO:0042803">
    <property type="term" value="F:protein homodimerization activity"/>
    <property type="evidence" value="ECO:0007669"/>
    <property type="project" value="Ensembl"/>
</dbReference>
<evidence type="ECO:0000256" key="15">
    <source>
        <dbReference type="ARBA" id="ARBA00049484"/>
    </source>
</evidence>
<name>H0YWE5_TAEGU</name>
<keyword evidence="7" id="KW-0963">Cytoplasm</keyword>
<evidence type="ECO:0000256" key="14">
    <source>
        <dbReference type="ARBA" id="ARBA00048814"/>
    </source>
</evidence>
<keyword evidence="19" id="KW-1185">Reference proteome</keyword>
<evidence type="ECO:0000256" key="1">
    <source>
        <dbReference type="ARBA" id="ARBA00004514"/>
    </source>
</evidence>
<dbReference type="EC" id="2.7.7.40" evidence="5"/>
<dbReference type="GO" id="GO:0035269">
    <property type="term" value="P:protein O-linked glycosylation via mannose"/>
    <property type="evidence" value="ECO:0007669"/>
    <property type="project" value="Ensembl"/>
</dbReference>
<dbReference type="GO" id="GO:0008299">
    <property type="term" value="P:isoprenoid biosynthetic process"/>
    <property type="evidence" value="ECO:0007669"/>
    <property type="project" value="InterPro"/>
</dbReference>
<dbReference type="SUPFAM" id="SSF53448">
    <property type="entry name" value="Nucleotide-diphospho-sugar transferases"/>
    <property type="match status" value="1"/>
</dbReference>
<dbReference type="GeneTree" id="ENSGT00390000006412"/>
<feature type="compositionally biased region" description="Low complexity" evidence="16">
    <location>
        <begin position="140"/>
        <end position="155"/>
    </location>
</feature>
<evidence type="ECO:0000256" key="12">
    <source>
        <dbReference type="ARBA" id="ARBA00045509"/>
    </source>
</evidence>
<protein>
    <recommendedName>
        <fullName evidence="6">D-ribitol-5-phosphate cytidylyltransferase</fullName>
        <ecNumber evidence="5">2.7.7.40</ecNumber>
    </recommendedName>
    <alternativeName>
        <fullName evidence="10">2-C-methyl-D-erythritol 4-phosphate cytidylyltransferase-like protein</fullName>
    </alternativeName>
    <alternativeName>
        <fullName evidence="11">Isoprenoid synthase domain-containing protein</fullName>
    </alternativeName>
</protein>
<dbReference type="Proteomes" id="UP000007754">
    <property type="component" value="Chromosome 2"/>
</dbReference>
<evidence type="ECO:0000256" key="11">
    <source>
        <dbReference type="ARBA" id="ARBA00032606"/>
    </source>
</evidence>
<comment type="function">
    <text evidence="12">Cytidylyltransferase required for protein O-linked mannosylation. Catalyzes the formation of CDP-ribitol nucleotide sugar from D-ribitol 5-phosphate. CDP-ribitol is a substrate of FKTN during the biosynthesis of the phosphorylated O-mannosyl trisaccharide (N-acetylgalactosamine-beta-3-N-acetylglucosamine-beta-4-(phosphate-6-)mannose), a carbohydrate structure present in alpha-dystroglycan (DAG1), which is required for binding laminin G-like domain-containing extracellular proteins with high affinity. Shows activity toward other pentose phosphate sugars and mediates formation of CDP-ribulose or CDP-ribose using CTP and ribulose-5-phosphate or ribose-5-phosphate, respectively. Not involved in dolichol production.</text>
</comment>
<comment type="catalytic activity">
    <reaction evidence="13">
        <text>D-ribulose 5-phosphate + CTP + H(+) = CDP-D-ribulose + diphosphate</text>
        <dbReference type="Rhea" id="RHEA:53612"/>
        <dbReference type="ChEBI" id="CHEBI:15378"/>
        <dbReference type="ChEBI" id="CHEBI:33019"/>
        <dbReference type="ChEBI" id="CHEBI:37563"/>
        <dbReference type="ChEBI" id="CHEBI:58121"/>
        <dbReference type="ChEBI" id="CHEBI:137524"/>
    </reaction>
</comment>
<dbReference type="InterPro" id="IPR029044">
    <property type="entry name" value="Nucleotide-diphossugar_trans"/>
</dbReference>
<dbReference type="Ensembl" id="ENSTGUT00000002646.2">
    <property type="protein sequence ID" value="ENSTGUP00000002618.2"/>
    <property type="gene ID" value="ENSTGUG00000002546.2"/>
</dbReference>
<accession>H0YWE5</accession>
<dbReference type="UniPathway" id="UPA00378"/>
<dbReference type="HOGENOM" id="CLU_033636_0_0_1"/>
<dbReference type="InterPro" id="IPR034683">
    <property type="entry name" value="IspD/TarI"/>
</dbReference>
<dbReference type="InterPro" id="IPR018294">
    <property type="entry name" value="ISPD_synthase_CS"/>
</dbReference>
<dbReference type="FunFam" id="3.90.550.10:FF:000080">
    <property type="entry name" value="D-ribitol-5-phosphate cytidylyltransferase isoform X1"/>
    <property type="match status" value="1"/>
</dbReference>
<evidence type="ECO:0000256" key="2">
    <source>
        <dbReference type="ARBA" id="ARBA00004922"/>
    </source>
</evidence>
<dbReference type="PANTHER" id="PTHR43015">
    <property type="entry name" value="D-RIBITOL-5-PHOSPHATE CYTIDYLYLTRANSFERASE"/>
    <property type="match status" value="1"/>
</dbReference>
<evidence type="ECO:0000256" key="8">
    <source>
        <dbReference type="ARBA" id="ARBA00022679"/>
    </source>
</evidence>
<evidence type="ECO:0000259" key="17">
    <source>
        <dbReference type="Pfam" id="PF18706"/>
    </source>
</evidence>
<dbReference type="PANTHER" id="PTHR43015:SF1">
    <property type="entry name" value="D-RIBITOL-5-PHOSPHATE CYTIDYLYLTRANSFERASE"/>
    <property type="match status" value="1"/>
</dbReference>
<dbReference type="InParanoid" id="H0YWE5"/>
<dbReference type="GO" id="GO:0005829">
    <property type="term" value="C:cytosol"/>
    <property type="evidence" value="ECO:0007669"/>
    <property type="project" value="UniProtKB-SubCell"/>
</dbReference>
<reference evidence="18 19" key="1">
    <citation type="journal article" date="2010" name="Nature">
        <title>The genome of a songbird.</title>
        <authorList>
            <person name="Warren W.C."/>
            <person name="Clayton D.F."/>
            <person name="Ellegren H."/>
            <person name="Arnold A.P."/>
            <person name="Hillier L.W."/>
            <person name="Kunstner A."/>
            <person name="Searle S."/>
            <person name="White S."/>
            <person name="Vilella A.J."/>
            <person name="Fairley S."/>
            <person name="Heger A."/>
            <person name="Kong L."/>
            <person name="Ponting C.P."/>
            <person name="Jarvis E.D."/>
            <person name="Mello C.V."/>
            <person name="Minx P."/>
            <person name="Lovell P."/>
            <person name="Velho T.A."/>
            <person name="Ferris M."/>
            <person name="Balakrishnan C.N."/>
            <person name="Sinha S."/>
            <person name="Blatti C."/>
            <person name="London S.E."/>
            <person name="Li Y."/>
            <person name="Lin Y.C."/>
            <person name="George J."/>
            <person name="Sweedler J."/>
            <person name="Southey B."/>
            <person name="Gunaratne P."/>
            <person name="Watson M."/>
            <person name="Nam K."/>
            <person name="Backstrom N."/>
            <person name="Smeds L."/>
            <person name="Nabholz B."/>
            <person name="Itoh Y."/>
            <person name="Whitney O."/>
            <person name="Pfenning A.R."/>
            <person name="Howard J."/>
            <person name="Volker M."/>
            <person name="Skinner B.M."/>
            <person name="Griffin D.K."/>
            <person name="Ye L."/>
            <person name="McLaren W.M."/>
            <person name="Flicek P."/>
            <person name="Quesada V."/>
            <person name="Velasco G."/>
            <person name="Lopez-Otin C."/>
            <person name="Puente X.S."/>
            <person name="Olender T."/>
            <person name="Lancet D."/>
            <person name="Smit A.F."/>
            <person name="Hubley R."/>
            <person name="Konkel M.K."/>
            <person name="Walker J.A."/>
            <person name="Batzer M.A."/>
            <person name="Gu W."/>
            <person name="Pollock D.D."/>
            <person name="Chen L."/>
            <person name="Cheng Z."/>
            <person name="Eichler E.E."/>
            <person name="Stapley J."/>
            <person name="Slate J."/>
            <person name="Ekblom R."/>
            <person name="Birkhead T."/>
            <person name="Burke T."/>
            <person name="Burt D."/>
            <person name="Scharff C."/>
            <person name="Adam I."/>
            <person name="Richard H."/>
            <person name="Sultan M."/>
            <person name="Soldatov A."/>
            <person name="Lehrach H."/>
            <person name="Edwards S.V."/>
            <person name="Yang S.P."/>
            <person name="Li X."/>
            <person name="Graves T."/>
            <person name="Fulton L."/>
            <person name="Nelson J."/>
            <person name="Chinwalla A."/>
            <person name="Hou S."/>
            <person name="Mardis E.R."/>
            <person name="Wilson R.K."/>
        </authorList>
    </citation>
    <scope>NUCLEOTIDE SEQUENCE [LARGE SCALE GENOMIC DNA]</scope>
</reference>
<dbReference type="STRING" id="59729.ENSTGUP00000002618"/>
<evidence type="ECO:0000256" key="10">
    <source>
        <dbReference type="ARBA" id="ARBA00031950"/>
    </source>
</evidence>
<keyword evidence="9" id="KW-0548">Nucleotidyltransferase</keyword>
<evidence type="ECO:0000256" key="4">
    <source>
        <dbReference type="ARBA" id="ARBA00011738"/>
    </source>
</evidence>
<evidence type="ECO:0000256" key="7">
    <source>
        <dbReference type="ARBA" id="ARBA00022490"/>
    </source>
</evidence>
<dbReference type="Gene3D" id="3.90.550.10">
    <property type="entry name" value="Spore Coat Polysaccharide Biosynthesis Protein SpsA, Chain A"/>
    <property type="match status" value="1"/>
</dbReference>
<evidence type="ECO:0000256" key="5">
    <source>
        <dbReference type="ARBA" id="ARBA00012488"/>
    </source>
</evidence>
<dbReference type="InterPro" id="IPR040635">
    <property type="entry name" value="ISPD_C"/>
</dbReference>
<dbReference type="PROSITE" id="PS01295">
    <property type="entry name" value="ISPD"/>
    <property type="match status" value="1"/>
</dbReference>
<feature type="region of interest" description="Disordered" evidence="16">
    <location>
        <begin position="140"/>
        <end position="211"/>
    </location>
</feature>
<dbReference type="CDD" id="cd02516">
    <property type="entry name" value="CDP-ME_synthetase"/>
    <property type="match status" value="1"/>
</dbReference>
<comment type="pathway">
    <text evidence="2">Protein modification; protein glycosylation.</text>
</comment>
<evidence type="ECO:0000313" key="18">
    <source>
        <dbReference type="Ensembl" id="ENSTGUP00000002618.2"/>
    </source>
</evidence>
<dbReference type="AlphaFoldDB" id="H0YWE5"/>
<keyword evidence="8" id="KW-0808">Transferase</keyword>
<proteinExistence type="inferred from homology"/>
<feature type="region of interest" description="Disordered" evidence="16">
    <location>
        <begin position="1"/>
        <end position="25"/>
    </location>
</feature>
<dbReference type="GO" id="GO:0047349">
    <property type="term" value="F:D-ribitol-5-phosphate cytidylyltransferase activity"/>
    <property type="evidence" value="ECO:0007669"/>
    <property type="project" value="UniProtKB-EC"/>
</dbReference>
<evidence type="ECO:0000256" key="16">
    <source>
        <dbReference type="SAM" id="MobiDB-lite"/>
    </source>
</evidence>
<reference evidence="18" key="2">
    <citation type="submission" date="2025-08" db="UniProtKB">
        <authorList>
            <consortium name="Ensembl"/>
        </authorList>
    </citation>
    <scope>IDENTIFICATION</scope>
</reference>
<feature type="region of interest" description="Disordered" evidence="16">
    <location>
        <begin position="52"/>
        <end position="85"/>
    </location>
</feature>
<feature type="compositionally biased region" description="Pro residues" evidence="16">
    <location>
        <begin position="1"/>
        <end position="10"/>
    </location>
</feature>
<dbReference type="Pfam" id="PF18706">
    <property type="entry name" value="ISPD_C"/>
    <property type="match status" value="1"/>
</dbReference>
<evidence type="ECO:0000313" key="19">
    <source>
        <dbReference type="Proteomes" id="UP000007754"/>
    </source>
</evidence>
<evidence type="ECO:0000256" key="13">
    <source>
        <dbReference type="ARBA" id="ARBA00048797"/>
    </source>
</evidence>
<evidence type="ECO:0000256" key="6">
    <source>
        <dbReference type="ARBA" id="ARBA00015848"/>
    </source>
</evidence>
<sequence>MTLFQSPPPRMKGNNHHISAGVPSQPLELSEGRAFRLLFPRRPWRCVSRPTERIPAPLRGSPRARRDRTGRGAAPPPLSAARPERPACRAFKGPMAAMPGQRLCLPATAVPRCPGRSLAAVRAFPRGCRARGAPAGARVARGGRAVGPGVRRGQASGRALDSLDRGRRGRIKQAGGRLRCSCRGGRGAEPPPGPAEMEHGSRGAAPGGVSVSAVLPAGGSGERLGGATPKQFCAVQGRPLVSYAVLAMERISWISDIIVVVSSENIETMKTIIEKYGHKRVTVVEGGITRHRSIFNGLKVFAENEFSSHLVQKPDVVIIHDAVRPFVEEDIVSKVVMAAKEHGAAGAIRPLVSTVIASAADGCLDHSLERTRYRASEMPQAFLFDIIYGAYQQCTDYDLDYGTECLHLALKYCKTNARLVEGTADLWKVTYKRDLYAAESIIKDNLSQEVCVITNVKETLAQVGFLLPESLKSQIKVEAISISLSKNDSCLQNIISGPCYNFVCVNDERWAIQEAQELVNMLEKSNIPLLYPVVLILVYLDIPENNSFSIGMEGLTMIKKFAREAKKKNILVYGLLIQYKIAVQTTQTRAALWILRIVLGYEEDNADSEGTVCLKLSGKQTVIGNAS</sequence>
<organism evidence="18 19">
    <name type="scientific">Taeniopygia guttata</name>
    <name type="common">Zebra finch</name>
    <name type="synonym">Poephila guttata</name>
    <dbReference type="NCBI Taxonomy" id="59729"/>
    <lineage>
        <taxon>Eukaryota</taxon>
        <taxon>Metazoa</taxon>
        <taxon>Chordata</taxon>
        <taxon>Craniata</taxon>
        <taxon>Vertebrata</taxon>
        <taxon>Euteleostomi</taxon>
        <taxon>Archelosauria</taxon>
        <taxon>Archosauria</taxon>
        <taxon>Dinosauria</taxon>
        <taxon>Saurischia</taxon>
        <taxon>Theropoda</taxon>
        <taxon>Coelurosauria</taxon>
        <taxon>Aves</taxon>
        <taxon>Neognathae</taxon>
        <taxon>Neoaves</taxon>
        <taxon>Telluraves</taxon>
        <taxon>Australaves</taxon>
        <taxon>Passeriformes</taxon>
        <taxon>Passeroidea</taxon>
        <taxon>Estrildidae</taxon>
        <taxon>Estrildinae</taxon>
        <taxon>Taeniopygia</taxon>
    </lineage>
</organism>
<gene>
    <name evidence="18" type="primary">CRPPA</name>
</gene>
<comment type="catalytic activity">
    <reaction evidence="14">
        <text>D-ribose 5-phosphate + CTP + H(+) = CDP-D-ribose + diphosphate</text>
        <dbReference type="Rhea" id="RHEA:53872"/>
        <dbReference type="ChEBI" id="CHEBI:15378"/>
        <dbReference type="ChEBI" id="CHEBI:33019"/>
        <dbReference type="ChEBI" id="CHEBI:37563"/>
        <dbReference type="ChEBI" id="CHEBI:78346"/>
        <dbReference type="ChEBI" id="CHEBI:137525"/>
    </reaction>
</comment>
<comment type="subunit">
    <text evidence="4">Homodimer.</text>
</comment>
<feature type="domain" description="D-ribitol-5-phosphate cytidylyltransferase C-terminal" evidence="17">
    <location>
        <begin position="448"/>
        <end position="587"/>
    </location>
</feature>
<reference evidence="18" key="3">
    <citation type="submission" date="2025-09" db="UniProtKB">
        <authorList>
            <consortium name="Ensembl"/>
        </authorList>
    </citation>
    <scope>IDENTIFICATION</scope>
</reference>